<gene>
    <name evidence="1" type="ORF">ABID19_006862</name>
</gene>
<evidence type="ECO:0000313" key="2">
    <source>
        <dbReference type="Proteomes" id="UP001549204"/>
    </source>
</evidence>
<organism evidence="1 2">
    <name type="scientific">Mesorhizobium robiniae</name>
    <dbReference type="NCBI Taxonomy" id="559315"/>
    <lineage>
        <taxon>Bacteria</taxon>
        <taxon>Pseudomonadati</taxon>
        <taxon>Pseudomonadota</taxon>
        <taxon>Alphaproteobacteria</taxon>
        <taxon>Hyphomicrobiales</taxon>
        <taxon>Phyllobacteriaceae</taxon>
        <taxon>Mesorhizobium</taxon>
    </lineage>
</organism>
<proteinExistence type="predicted"/>
<accession>A0ABV2GZT7</accession>
<sequence>MMQKPVEKRGGDHGVSKNIAPLCKAAIGRQDHCPFLVAGVDELEEQVAAAGDDREITDLVDDQQTWPAEEADAFLQPSLALGPGQRCNEVGKRTEVDALACFDSLDAERHSEMAFAGSRRPEEMDGLVPFDETQLREREDPIAIEGGLESEIEAGERFDGCQPTHPNCTILPVRCPYRAILPGLPRDVSAVV</sequence>
<reference evidence="1 2" key="1">
    <citation type="submission" date="2024-06" db="EMBL/GenBank/DDBJ databases">
        <title>Genomic Encyclopedia of Type Strains, Phase IV (KMG-IV): sequencing the most valuable type-strain genomes for metagenomic binning, comparative biology and taxonomic classification.</title>
        <authorList>
            <person name="Goeker M."/>
        </authorList>
    </citation>
    <scope>NUCLEOTIDE SEQUENCE [LARGE SCALE GENOMIC DNA]</scope>
    <source>
        <strain evidence="1 2">DSM 100022</strain>
    </source>
</reference>
<evidence type="ECO:0000313" key="1">
    <source>
        <dbReference type="EMBL" id="MET3583796.1"/>
    </source>
</evidence>
<comment type="caution">
    <text evidence="1">The sequence shown here is derived from an EMBL/GenBank/DDBJ whole genome shotgun (WGS) entry which is preliminary data.</text>
</comment>
<dbReference type="Proteomes" id="UP001549204">
    <property type="component" value="Unassembled WGS sequence"/>
</dbReference>
<keyword evidence="2" id="KW-1185">Reference proteome</keyword>
<protein>
    <submittedName>
        <fullName evidence="1">Uncharacterized protein</fullName>
    </submittedName>
</protein>
<dbReference type="EMBL" id="JBEPMC010000023">
    <property type="protein sequence ID" value="MET3583796.1"/>
    <property type="molecule type" value="Genomic_DNA"/>
</dbReference>
<name>A0ABV2GZT7_9HYPH</name>